<dbReference type="Pfam" id="PF03070">
    <property type="entry name" value="TENA_THI-4"/>
    <property type="match status" value="1"/>
</dbReference>
<dbReference type="InterPro" id="IPR004305">
    <property type="entry name" value="Thiaminase-2/PQQC"/>
</dbReference>
<dbReference type="RefSeq" id="WP_216469142.1">
    <property type="nucleotide sequence ID" value="NZ_JAHLQI010000001.1"/>
</dbReference>
<dbReference type="CDD" id="cd19361">
    <property type="entry name" value="TenA_C_HP1287-like"/>
    <property type="match status" value="1"/>
</dbReference>
<evidence type="ECO:0000259" key="1">
    <source>
        <dbReference type="Pfam" id="PF03070"/>
    </source>
</evidence>
<protein>
    <submittedName>
        <fullName evidence="2">Thiaminase II</fullName>
    </submittedName>
</protein>
<dbReference type="InterPro" id="IPR050967">
    <property type="entry name" value="Thiamine_Salvage_TenA"/>
</dbReference>
<accession>A0ABS6ERR9</accession>
<gene>
    <name evidence="2" type="primary">tenA</name>
    <name evidence="2" type="ORF">KQI75_02735</name>
</gene>
<reference evidence="2 3" key="1">
    <citation type="submission" date="2021-06" db="EMBL/GenBank/DDBJ databases">
        <authorList>
            <person name="Sun Q."/>
            <person name="Li D."/>
        </authorList>
    </citation>
    <scope>NUCLEOTIDE SEQUENCE [LARGE SCALE GENOMIC DNA]</scope>
    <source>
        <strain evidence="2 3">MSJd-7</strain>
    </source>
</reference>
<dbReference type="NCBIfam" id="TIGR04306">
    <property type="entry name" value="salvage_TenA"/>
    <property type="match status" value="1"/>
</dbReference>
<dbReference type="InterPro" id="IPR027574">
    <property type="entry name" value="Thiaminase_II"/>
</dbReference>
<dbReference type="EMBL" id="JAHLQI010000001">
    <property type="protein sequence ID" value="MBU5489550.1"/>
    <property type="molecule type" value="Genomic_DNA"/>
</dbReference>
<proteinExistence type="predicted"/>
<name>A0ABS6ERR9_9FIRM</name>
<keyword evidence="3" id="KW-1185">Reference proteome</keyword>
<dbReference type="Proteomes" id="UP000783588">
    <property type="component" value="Unassembled WGS sequence"/>
</dbReference>
<evidence type="ECO:0000313" key="3">
    <source>
        <dbReference type="Proteomes" id="UP000783588"/>
    </source>
</evidence>
<organism evidence="2 3">
    <name type="scientific">Butyricicoccus intestinisimiae</name>
    <dbReference type="NCBI Taxonomy" id="2841509"/>
    <lineage>
        <taxon>Bacteria</taxon>
        <taxon>Bacillati</taxon>
        <taxon>Bacillota</taxon>
        <taxon>Clostridia</taxon>
        <taxon>Eubacteriales</taxon>
        <taxon>Butyricicoccaceae</taxon>
        <taxon>Butyricicoccus</taxon>
    </lineage>
</organism>
<feature type="domain" description="Thiaminase-2/PQQC" evidence="1">
    <location>
        <begin position="13"/>
        <end position="216"/>
    </location>
</feature>
<comment type="caution">
    <text evidence="2">The sequence shown here is derived from an EMBL/GenBank/DDBJ whole genome shotgun (WGS) entry which is preliminary data.</text>
</comment>
<sequence>MKVSERLYNSIIDLWDKYNEHPFVKGLADGTLPLEKFQFFMIQDHLYLMQYAKVFALGVLKAKNESDMRLFSGLIAATLDTENALHQDYLRRLNISQEMIAQAKPSIVTDSYTNYMIAIAEKEGLGELMAAVLSCSWSYKLIGDFMEKFPGATEQEFYGEWVNMYISDGYRSSNQLMIDMVDRLTEGYTEQQIQNLEHIVYVCSQYEYMFWDMAWNEKMVEV</sequence>
<evidence type="ECO:0000313" key="2">
    <source>
        <dbReference type="EMBL" id="MBU5489550.1"/>
    </source>
</evidence>
<dbReference type="PANTHER" id="PTHR43198">
    <property type="entry name" value="BIFUNCTIONAL TH2 PROTEIN"/>
    <property type="match status" value="1"/>
</dbReference>
<dbReference type="PANTHER" id="PTHR43198:SF2">
    <property type="entry name" value="SI:CH1073-67J19.1-RELATED"/>
    <property type="match status" value="1"/>
</dbReference>